<organism evidence="2 3">
    <name type="scientific">Kordiimonas lacus</name>
    <dbReference type="NCBI Taxonomy" id="637679"/>
    <lineage>
        <taxon>Bacteria</taxon>
        <taxon>Pseudomonadati</taxon>
        <taxon>Pseudomonadota</taxon>
        <taxon>Alphaproteobacteria</taxon>
        <taxon>Kordiimonadales</taxon>
        <taxon>Kordiimonadaceae</taxon>
        <taxon>Kordiimonas</taxon>
    </lineage>
</organism>
<reference evidence="2 3" key="1">
    <citation type="submission" date="2016-10" db="EMBL/GenBank/DDBJ databases">
        <authorList>
            <person name="de Groot N.N."/>
        </authorList>
    </citation>
    <scope>NUCLEOTIDE SEQUENCE [LARGE SCALE GENOMIC DNA]</scope>
    <source>
        <strain evidence="2 3">CGMCC 1.9109</strain>
    </source>
</reference>
<dbReference type="AlphaFoldDB" id="A0A1G7ACZ0"/>
<protein>
    <submittedName>
        <fullName evidence="2">Uncharacterized protein</fullName>
    </submittedName>
</protein>
<proteinExistence type="predicted"/>
<sequence length="773" mass="87769">MDIWGWIYDRVEDLRDQGEDNLADKVFEISSYALDDEVEKVDQLLAEVLPRVRSLGDSWLEVYFRHWRLQSHVLRHYDAKGMLPEAVSLLDFSHQEETIKCPQRVCAVQDLAACYGIKDGPGYVDERVSVARETLDQIDGSWPCYQCIATELLAALVDGQRTDEAVEEIHKIQAEITKAGKQSDCELQMGQARTWIAANDLDKAWAIIETAYSPSYGKSFERKIRLIKTHIHCLKGEWGKARDLCLSYDEASIASSYFDDWTTVMSLFVANGVTENSETLRFQYHAMAVTLMEREANRVAFYVLDRLLELCIAAKAKFRAQSALDMMQQVMTRLNKDMGASEACRQRIEQVDGLGMVETLTELPSVEALLDHEFPDVDTCYAAFKAARETWPQEPEIVVKISEIYRNNFMQDQAFQLVEAAYETLPSSGLLEHEYGSLFLARHGFERYRKMFPLNEVAGLTDGAFWNRGFLHFNGLPEDKPRERLAILEEIEVHWPDDPYLVQKIAECLVKSRDLDKALDRFRQLVALDPDTPAHRWDMLVAATMAEDLGTIREMSEALDIPVGSDGLFAPDARPTIRLKVDLPSGHGEILHAQRTGPVLAKVTSISSFEEDFQFFDHEMVFDPAPLNRLNLEDDDGNACDAEGNYTLLFPAVETLEAPRYQVFPVEGFSPEADDLEQLVGQIASAGHVFNRRSGDHYKLNWKEADKEQPVPAIYFYILAKEGADLIKLADILAQFSSRLNRPLIWPHLLQAVGDEKGYKAHMAIAEQYDLDV</sequence>
<dbReference type="OrthoDB" id="8764346at2"/>
<dbReference type="Gene3D" id="1.25.40.10">
    <property type="entry name" value="Tetratricopeptide repeat domain"/>
    <property type="match status" value="1"/>
</dbReference>
<dbReference type="Proteomes" id="UP000183685">
    <property type="component" value="Unassembled WGS sequence"/>
</dbReference>
<dbReference type="STRING" id="637679.GCA_001550055_01675"/>
<name>A0A1G7ACZ0_9PROT</name>
<gene>
    <name evidence="2" type="ORF">SAMN04488071_2182</name>
</gene>
<dbReference type="RefSeq" id="WP_068303792.1">
    <property type="nucleotide sequence ID" value="NZ_FNAK01000004.1"/>
</dbReference>
<dbReference type="SUPFAM" id="SSF48452">
    <property type="entry name" value="TPR-like"/>
    <property type="match status" value="2"/>
</dbReference>
<keyword evidence="3" id="KW-1185">Reference proteome</keyword>
<dbReference type="InterPro" id="IPR019734">
    <property type="entry name" value="TPR_rpt"/>
</dbReference>
<evidence type="ECO:0000313" key="2">
    <source>
        <dbReference type="EMBL" id="SDE12682.1"/>
    </source>
</evidence>
<dbReference type="PROSITE" id="PS50005">
    <property type="entry name" value="TPR"/>
    <property type="match status" value="1"/>
</dbReference>
<evidence type="ECO:0000313" key="3">
    <source>
        <dbReference type="Proteomes" id="UP000183685"/>
    </source>
</evidence>
<keyword evidence="1" id="KW-0802">TPR repeat</keyword>
<feature type="repeat" description="TPR" evidence="1">
    <location>
        <begin position="499"/>
        <end position="532"/>
    </location>
</feature>
<dbReference type="EMBL" id="FNAK01000004">
    <property type="protein sequence ID" value="SDE12682.1"/>
    <property type="molecule type" value="Genomic_DNA"/>
</dbReference>
<evidence type="ECO:0000256" key="1">
    <source>
        <dbReference type="PROSITE-ProRule" id="PRU00339"/>
    </source>
</evidence>
<accession>A0A1G7ACZ0</accession>
<dbReference type="InterPro" id="IPR011990">
    <property type="entry name" value="TPR-like_helical_dom_sf"/>
</dbReference>